<keyword evidence="3 5" id="KW-1133">Transmembrane helix</keyword>
<feature type="transmembrane region" description="Helical" evidence="5">
    <location>
        <begin position="81"/>
        <end position="100"/>
    </location>
</feature>
<feature type="transmembrane region" description="Helical" evidence="5">
    <location>
        <begin position="112"/>
        <end position="132"/>
    </location>
</feature>
<reference evidence="7 8" key="1">
    <citation type="submission" date="2018-03" db="EMBL/GenBank/DDBJ databases">
        <title>Draft genome of Nitrosomonas supralitoralis APG5.</title>
        <authorList>
            <person name="Urakawa H."/>
            <person name="Lopez J.V."/>
        </authorList>
    </citation>
    <scope>NUCLEOTIDE SEQUENCE [LARGE SCALE GENOMIC DNA]</scope>
    <source>
        <strain evidence="7 8">APG5</strain>
    </source>
</reference>
<keyword evidence="4 5" id="KW-0472">Membrane</keyword>
<evidence type="ECO:0000313" key="7">
    <source>
        <dbReference type="EMBL" id="PSJ15979.1"/>
    </source>
</evidence>
<evidence type="ECO:0000256" key="3">
    <source>
        <dbReference type="ARBA" id="ARBA00022989"/>
    </source>
</evidence>
<gene>
    <name evidence="7" type="ORF">C7H79_16055</name>
</gene>
<accession>A0A2P7NRC1</accession>
<dbReference type="RefSeq" id="WP_106708269.1">
    <property type="nucleotide sequence ID" value="NZ_PXXU01000092.1"/>
</dbReference>
<protein>
    <submittedName>
        <fullName evidence="7">Cation transporter</fullName>
    </submittedName>
</protein>
<dbReference type="OrthoDB" id="9799649at2"/>
<evidence type="ECO:0000256" key="4">
    <source>
        <dbReference type="ARBA" id="ARBA00023136"/>
    </source>
</evidence>
<name>A0A2P7NRC1_9PROT</name>
<evidence type="ECO:0000313" key="8">
    <source>
        <dbReference type="Proteomes" id="UP000241912"/>
    </source>
</evidence>
<dbReference type="Pfam" id="PF01545">
    <property type="entry name" value="Cation_efflux"/>
    <property type="match status" value="1"/>
</dbReference>
<feature type="transmembrane region" description="Helical" evidence="5">
    <location>
        <begin position="21"/>
        <end position="42"/>
    </location>
</feature>
<dbReference type="GO" id="GO:0008324">
    <property type="term" value="F:monoatomic cation transmembrane transporter activity"/>
    <property type="evidence" value="ECO:0007669"/>
    <property type="project" value="InterPro"/>
</dbReference>
<keyword evidence="2 5" id="KW-0812">Transmembrane</keyword>
<dbReference type="InterPro" id="IPR058533">
    <property type="entry name" value="Cation_efflux_TM"/>
</dbReference>
<organism evidence="7 8">
    <name type="scientific">Nitrosomonas supralitoralis</name>
    <dbReference type="NCBI Taxonomy" id="2116706"/>
    <lineage>
        <taxon>Bacteria</taxon>
        <taxon>Pseudomonadati</taxon>
        <taxon>Pseudomonadota</taxon>
        <taxon>Betaproteobacteria</taxon>
        <taxon>Nitrosomonadales</taxon>
        <taxon>Nitrosomonadaceae</taxon>
        <taxon>Nitrosomonas</taxon>
    </lineage>
</organism>
<proteinExistence type="predicted"/>
<comment type="subcellular location">
    <subcellularLocation>
        <location evidence="1">Membrane</location>
        <topology evidence="1">Multi-pass membrane protein</topology>
    </subcellularLocation>
</comment>
<dbReference type="SUPFAM" id="SSF161111">
    <property type="entry name" value="Cation efflux protein transmembrane domain-like"/>
    <property type="match status" value="1"/>
</dbReference>
<sequence>MSGCCHNDRTIDKLRERQRGTLLIVLGINAVMFLVIAGAALYGNSTALLADSFDNLGDALTYGLSLYVVYRETSAKAKVAIFKGILILVGALVVAAQAIYKLIVPSMPIFEVMGIFSLIALAANSACLFLLWRHRFEDVNMSSVWECSRNDIATNLSVFLAAGAVWFTGSGWPDIAVAIALVWFLVRSSVRVISSALVELRAT</sequence>
<evidence type="ECO:0000256" key="5">
    <source>
        <dbReference type="SAM" id="Phobius"/>
    </source>
</evidence>
<dbReference type="Gene3D" id="1.20.1510.10">
    <property type="entry name" value="Cation efflux protein transmembrane domain"/>
    <property type="match status" value="1"/>
</dbReference>
<dbReference type="EMBL" id="PXXU01000092">
    <property type="protein sequence ID" value="PSJ15979.1"/>
    <property type="molecule type" value="Genomic_DNA"/>
</dbReference>
<feature type="transmembrane region" description="Helical" evidence="5">
    <location>
        <begin position="175"/>
        <end position="198"/>
    </location>
</feature>
<comment type="caution">
    <text evidence="7">The sequence shown here is derived from an EMBL/GenBank/DDBJ whole genome shotgun (WGS) entry which is preliminary data.</text>
</comment>
<keyword evidence="8" id="KW-1185">Reference proteome</keyword>
<dbReference type="InterPro" id="IPR027469">
    <property type="entry name" value="Cation_efflux_TMD_sf"/>
</dbReference>
<dbReference type="Proteomes" id="UP000241912">
    <property type="component" value="Unassembled WGS sequence"/>
</dbReference>
<dbReference type="GO" id="GO:0016020">
    <property type="term" value="C:membrane"/>
    <property type="evidence" value="ECO:0007669"/>
    <property type="project" value="UniProtKB-SubCell"/>
</dbReference>
<evidence type="ECO:0000256" key="1">
    <source>
        <dbReference type="ARBA" id="ARBA00004141"/>
    </source>
</evidence>
<dbReference type="AlphaFoldDB" id="A0A2P7NRC1"/>
<evidence type="ECO:0000259" key="6">
    <source>
        <dbReference type="Pfam" id="PF01545"/>
    </source>
</evidence>
<evidence type="ECO:0000256" key="2">
    <source>
        <dbReference type="ARBA" id="ARBA00022692"/>
    </source>
</evidence>
<feature type="domain" description="Cation efflux protein transmembrane" evidence="6">
    <location>
        <begin position="22"/>
        <end position="200"/>
    </location>
</feature>